<dbReference type="Pfam" id="PF18962">
    <property type="entry name" value="Por_Secre_tail"/>
    <property type="match status" value="1"/>
</dbReference>
<comment type="similarity">
    <text evidence="4">Belongs to the peptidase S8 family.</text>
</comment>
<dbReference type="InterPro" id="IPR026444">
    <property type="entry name" value="Secre_tail"/>
</dbReference>
<dbReference type="PROSITE" id="PS00138">
    <property type="entry name" value="SUBTILASE_SER"/>
    <property type="match status" value="1"/>
</dbReference>
<evidence type="ECO:0000256" key="1">
    <source>
        <dbReference type="ARBA" id="ARBA00022670"/>
    </source>
</evidence>
<evidence type="ECO:0000256" key="2">
    <source>
        <dbReference type="ARBA" id="ARBA00022801"/>
    </source>
</evidence>
<keyword evidence="3 4" id="KW-0720">Serine protease</keyword>
<dbReference type="Proteomes" id="UP001596958">
    <property type="component" value="Unassembled WGS sequence"/>
</dbReference>
<feature type="active site" description="Charge relay system" evidence="4">
    <location>
        <position position="137"/>
    </location>
</feature>
<dbReference type="SUPFAM" id="SSF49785">
    <property type="entry name" value="Galactose-binding domain-like"/>
    <property type="match status" value="1"/>
</dbReference>
<feature type="active site" description="Charge relay system" evidence="4">
    <location>
        <position position="363"/>
    </location>
</feature>
<dbReference type="InterPro" id="IPR023828">
    <property type="entry name" value="Peptidase_S8_Ser-AS"/>
</dbReference>
<dbReference type="Pfam" id="PF20009">
    <property type="entry name" value="GEVED"/>
    <property type="match status" value="1"/>
</dbReference>
<feature type="domain" description="Peptidase S8/S53" evidence="5">
    <location>
        <begin position="132"/>
        <end position="417"/>
    </location>
</feature>
<protein>
    <submittedName>
        <fullName evidence="8">S8 family serine peptidase</fullName>
    </submittedName>
</protein>
<evidence type="ECO:0000259" key="6">
    <source>
        <dbReference type="Pfam" id="PF18962"/>
    </source>
</evidence>
<reference evidence="9" key="1">
    <citation type="journal article" date="2019" name="Int. J. Syst. Evol. Microbiol.">
        <title>The Global Catalogue of Microorganisms (GCM) 10K type strain sequencing project: providing services to taxonomists for standard genome sequencing and annotation.</title>
        <authorList>
            <consortium name="The Broad Institute Genomics Platform"/>
            <consortium name="The Broad Institute Genome Sequencing Center for Infectious Disease"/>
            <person name="Wu L."/>
            <person name="Ma J."/>
        </authorList>
    </citation>
    <scope>NUCLEOTIDE SEQUENCE [LARGE SCALE GENOMIC DNA]</scope>
    <source>
        <strain evidence="9">CCUG 63418</strain>
    </source>
</reference>
<dbReference type="RefSeq" id="WP_377096247.1">
    <property type="nucleotide sequence ID" value="NZ_JBHTHU010000001.1"/>
</dbReference>
<dbReference type="PROSITE" id="PS51892">
    <property type="entry name" value="SUBTILASE"/>
    <property type="match status" value="1"/>
</dbReference>
<sequence>MAQRALVTEAARLQLNGIAADAGNKFLVQKQRALALAPNRGWAVTRQIPNGGLVSLQGVDSLGFPIYLITHNNTIAAATTGTNQVQPGGALGLNLSGSSAFLNNKWAIWDGGRFLSTHQEFAGKTITFGDNGSVIDHATHVAGMLMAKGVYAPARGMAFNANTISSYDFDNDVAEMSAAAPNLLLSNHSYGEIVGWNYNSTDLRWEWNGLPGDNVDYKFGFYSTRTRDFDKIAYNAPYYLIVESAGNSRDENGPAVGQTYYGYASASNQSFVNKGPRPASISSNNGYDIVSTTATAKNILTIGAINPLPFGPTTSSDISIASFSSWGPTDDGRIKPDLVGDGVNVTSTSSNSVTSYSPLSGTSFSAPNVTGSLYLLQEYYAQKNAGNFMRAATLKGLACHTAFDAGNAGPDYVYGWGLLNMPKAAQAITDNGVKSNISEQTLAQGQQQTFTVTASGNGVLMATISWTDVQGTPTADGTINSRTPKLVNDLDIRITDGTTVFRPWVLDPSQPALAATSGDNVVDNIEQIYIPGARPGKTYTITVSHKGTLQGAQPYSIIITGIGGTAYCASAPASSADSRVNQLTLSNVNYTAASGCTSYTDNTALTVQLERGKTYPLNLTLGTCGNNFNKAAKVFIDWNGNGVFETDELAATSSIINGTATFNGTITVPGTVIPGNYSLMRIVLVETNDASSIQACGTYAKGETQDYRVQFLQTGIDAGITSIVNPQTSGTCNGTTLVTVKIKNFGGTAASNIPVTVTVKDANNVTTTFNETYPGTLAPLAEDNFTLNSTFNAASGGTYTITASTSLANDIILANNSASVVTQTLVSPPPTALSAVYCIDTKKYLLNGAGNGQLFWYLNVNDAVPFAYGQNVSTGQVPVNGTYYAGLNDFKASVGPATKNVFSGGGYNQFTPSVYVTTAVPVIIQSARLYVGNSGLITFNVSNSNGQIVSTKTINAAATRNNPAPGELANDPNDQGRVYNLNLSLPAAGKYTVSVVFDANATLFRNNSGVTGYPFKVGSIFSISGNDVTPPSGSDTTYYKNFYYYFYDMQVQSIGCASDQRVAVGLSKPVITQTSTTTLSSSAATGNQWYLDGKLIDGATAKTFNPVQSGNYTVSVVLNSGCTTLSDNFAFALKAINPDKNTEIGLATFPVPASKFLNVLFESKTPEQLNLYLINSAGKIVFTDTKTIAAGSFSTTIDVSHQAPGTYTVRVVLGQKDYSHKVIIAR</sequence>
<evidence type="ECO:0000256" key="4">
    <source>
        <dbReference type="PROSITE-ProRule" id="PRU01240"/>
    </source>
</evidence>
<dbReference type="Pfam" id="PF00082">
    <property type="entry name" value="Peptidase_S8"/>
    <property type="match status" value="1"/>
</dbReference>
<evidence type="ECO:0000313" key="9">
    <source>
        <dbReference type="Proteomes" id="UP001596958"/>
    </source>
</evidence>
<evidence type="ECO:0000256" key="3">
    <source>
        <dbReference type="ARBA" id="ARBA00022825"/>
    </source>
</evidence>
<feature type="active site" description="Charge relay system" evidence="4">
    <location>
        <position position="110"/>
    </location>
</feature>
<proteinExistence type="inferred from homology"/>
<gene>
    <name evidence="8" type="ORF">ACFQZS_00845</name>
</gene>
<dbReference type="Gene3D" id="2.60.40.10">
    <property type="entry name" value="Immunoglobulins"/>
    <property type="match status" value="1"/>
</dbReference>
<keyword evidence="2 4" id="KW-0378">Hydrolase</keyword>
<dbReference type="InterPro" id="IPR036852">
    <property type="entry name" value="Peptidase_S8/S53_dom_sf"/>
</dbReference>
<dbReference type="InterPro" id="IPR045474">
    <property type="entry name" value="GEVED"/>
</dbReference>
<dbReference type="SUPFAM" id="SSF52743">
    <property type="entry name" value="Subtilisin-like"/>
    <property type="match status" value="1"/>
</dbReference>
<dbReference type="InterPro" id="IPR013783">
    <property type="entry name" value="Ig-like_fold"/>
</dbReference>
<dbReference type="InterPro" id="IPR000209">
    <property type="entry name" value="Peptidase_S8/S53_dom"/>
</dbReference>
<comment type="caution">
    <text evidence="8">The sequence shown here is derived from an EMBL/GenBank/DDBJ whole genome shotgun (WGS) entry which is preliminary data.</text>
</comment>
<dbReference type="NCBIfam" id="TIGR04183">
    <property type="entry name" value="Por_Secre_tail"/>
    <property type="match status" value="1"/>
</dbReference>
<accession>A0ABW2YQR7</accession>
<organism evidence="8 9">
    <name type="scientific">Mucilaginibacter calamicampi</name>
    <dbReference type="NCBI Taxonomy" id="1302352"/>
    <lineage>
        <taxon>Bacteria</taxon>
        <taxon>Pseudomonadati</taxon>
        <taxon>Bacteroidota</taxon>
        <taxon>Sphingobacteriia</taxon>
        <taxon>Sphingobacteriales</taxon>
        <taxon>Sphingobacteriaceae</taxon>
        <taxon>Mucilaginibacter</taxon>
    </lineage>
</organism>
<feature type="domain" description="GEVED" evidence="7">
    <location>
        <begin position="633"/>
        <end position="710"/>
    </location>
</feature>
<evidence type="ECO:0000259" key="5">
    <source>
        <dbReference type="Pfam" id="PF00082"/>
    </source>
</evidence>
<dbReference type="Gene3D" id="3.40.50.200">
    <property type="entry name" value="Peptidase S8/S53 domain"/>
    <property type="match status" value="1"/>
</dbReference>
<dbReference type="InterPro" id="IPR008979">
    <property type="entry name" value="Galactose-bd-like_sf"/>
</dbReference>
<dbReference type="Gene3D" id="2.60.120.380">
    <property type="match status" value="1"/>
</dbReference>
<evidence type="ECO:0000259" key="7">
    <source>
        <dbReference type="Pfam" id="PF20009"/>
    </source>
</evidence>
<keyword evidence="1 4" id="KW-0645">Protease</keyword>
<feature type="domain" description="Secretion system C-terminal sorting" evidence="6">
    <location>
        <begin position="1149"/>
        <end position="1224"/>
    </location>
</feature>
<dbReference type="EMBL" id="JBHTHU010000001">
    <property type="protein sequence ID" value="MFD0748667.1"/>
    <property type="molecule type" value="Genomic_DNA"/>
</dbReference>
<name>A0ABW2YQR7_9SPHI</name>
<keyword evidence="9" id="KW-1185">Reference proteome</keyword>
<evidence type="ECO:0000313" key="8">
    <source>
        <dbReference type="EMBL" id="MFD0748667.1"/>
    </source>
</evidence>